<gene>
    <name evidence="2" type="ORF">DS843_13510</name>
</gene>
<proteinExistence type="predicted"/>
<sequence>MITPADVLREAQALFGMDDGDEVRRRTAVSRAYYAAYHHARCAAEADGYREDGKASVHWQLQRHYSGKANPKQRRIAQFLRNLKGLRVRADYRLSEALSVSEAREALSLAAHIVTQIDRISQDKPA</sequence>
<reference evidence="2 3" key="1">
    <citation type="submission" date="2018-07" db="EMBL/GenBank/DDBJ databases">
        <title>Genome sequence of Azospirillum sp. ATCC 49961.</title>
        <authorList>
            <person name="Sant'Anna F.H."/>
            <person name="Baldani J.I."/>
            <person name="Zilli J.E."/>
            <person name="Reis V.M."/>
            <person name="Hartmann A."/>
            <person name="Cruz L."/>
            <person name="de Souza E.M."/>
            <person name="de Oliveira Pedrosa F."/>
            <person name="Passaglia L.M.P."/>
        </authorList>
    </citation>
    <scope>NUCLEOTIDE SEQUENCE [LARGE SCALE GENOMIC DNA]</scope>
    <source>
        <strain evidence="2 3">ATCC 49961</strain>
    </source>
</reference>
<dbReference type="InterPro" id="IPR007842">
    <property type="entry name" value="HEPN_dom"/>
</dbReference>
<keyword evidence="3" id="KW-1185">Reference proteome</keyword>
<accession>A0A9W7NJ88</accession>
<dbReference type="Gene3D" id="1.20.120.330">
    <property type="entry name" value="Nucleotidyltransferases domain 2"/>
    <property type="match status" value="1"/>
</dbReference>
<protein>
    <submittedName>
        <fullName evidence="2">HEPN domain-containing protein</fullName>
    </submittedName>
</protein>
<evidence type="ECO:0000313" key="2">
    <source>
        <dbReference type="EMBL" id="KAA0680326.1"/>
    </source>
</evidence>
<dbReference type="Pfam" id="PF05168">
    <property type="entry name" value="HEPN"/>
    <property type="match status" value="1"/>
</dbReference>
<organism evidence="2 3">
    <name type="scientific">Roseomonas genomospecies 6</name>
    <dbReference type="NCBI Taxonomy" id="214106"/>
    <lineage>
        <taxon>Bacteria</taxon>
        <taxon>Pseudomonadati</taxon>
        <taxon>Pseudomonadota</taxon>
        <taxon>Alphaproteobacteria</taxon>
        <taxon>Acetobacterales</taxon>
        <taxon>Roseomonadaceae</taxon>
        <taxon>Roseomonas</taxon>
    </lineage>
</organism>
<dbReference type="EMBL" id="QOKW01000009">
    <property type="protein sequence ID" value="KAA0680326.1"/>
    <property type="molecule type" value="Genomic_DNA"/>
</dbReference>
<dbReference type="Proteomes" id="UP000480854">
    <property type="component" value="Unassembled WGS sequence"/>
</dbReference>
<dbReference type="AlphaFoldDB" id="A0A9W7NJ88"/>
<evidence type="ECO:0000259" key="1">
    <source>
        <dbReference type="Pfam" id="PF05168"/>
    </source>
</evidence>
<feature type="domain" description="HEPN" evidence="1">
    <location>
        <begin position="24"/>
        <end position="115"/>
    </location>
</feature>
<evidence type="ECO:0000313" key="3">
    <source>
        <dbReference type="Proteomes" id="UP000480854"/>
    </source>
</evidence>
<comment type="caution">
    <text evidence="2">The sequence shown here is derived from an EMBL/GenBank/DDBJ whole genome shotgun (WGS) entry which is preliminary data.</text>
</comment>
<name>A0A9W7NJ88_9PROT</name>
<dbReference type="RefSeq" id="WP_149469425.1">
    <property type="nucleotide sequence ID" value="NZ_QOKW01000009.1"/>
</dbReference>